<protein>
    <submittedName>
        <fullName evidence="2">Uncharacterized protein</fullName>
    </submittedName>
</protein>
<feature type="transmembrane region" description="Helical" evidence="1">
    <location>
        <begin position="21"/>
        <end position="43"/>
    </location>
</feature>
<keyword evidence="1" id="KW-1133">Transmembrane helix</keyword>
<sequence length="44" mass="5252">MRGKKLVILAAYQMIAKWFCAAAHAFFMAFFVYFFTATVDFYWK</sequence>
<accession>A0A1C3H203</accession>
<dbReference type="AlphaFoldDB" id="A0A1C3H203"/>
<evidence type="ECO:0000313" key="3">
    <source>
        <dbReference type="Proteomes" id="UP000190837"/>
    </source>
</evidence>
<organism evidence="2 3">
    <name type="scientific">Cardiobacterium hominis</name>
    <dbReference type="NCBI Taxonomy" id="2718"/>
    <lineage>
        <taxon>Bacteria</taxon>
        <taxon>Pseudomonadati</taxon>
        <taxon>Pseudomonadota</taxon>
        <taxon>Gammaproteobacteria</taxon>
        <taxon>Cardiobacteriales</taxon>
        <taxon>Cardiobacteriaceae</taxon>
        <taxon>Cardiobacterium</taxon>
    </lineage>
</organism>
<evidence type="ECO:0000256" key="1">
    <source>
        <dbReference type="SAM" id="Phobius"/>
    </source>
</evidence>
<gene>
    <name evidence="2" type="ORF">CHUV0807_0265</name>
</gene>
<evidence type="ECO:0000313" key="2">
    <source>
        <dbReference type="EMBL" id="SAM57316.1"/>
    </source>
</evidence>
<dbReference type="Proteomes" id="UP000190837">
    <property type="component" value="Unassembled WGS sequence"/>
</dbReference>
<keyword evidence="1" id="KW-0472">Membrane</keyword>
<keyword evidence="1" id="KW-0812">Transmembrane</keyword>
<reference evidence="3" key="1">
    <citation type="submission" date="2016-04" db="EMBL/GenBank/DDBJ databases">
        <authorList>
            <person name="Tagini F."/>
        </authorList>
    </citation>
    <scope>NUCLEOTIDE SEQUENCE [LARGE SCALE GENOMIC DNA]</scope>
    <source>
        <strain evidence="3">CHUV0807</strain>
    </source>
</reference>
<proteinExistence type="predicted"/>
<name>A0A1C3H203_9GAMM</name>
<dbReference type="EMBL" id="FKLO01000016">
    <property type="protein sequence ID" value="SAM57316.1"/>
    <property type="molecule type" value="Genomic_DNA"/>
</dbReference>